<name>A0A371G6H3_MUCPR</name>
<reference evidence="1" key="1">
    <citation type="submission" date="2018-05" db="EMBL/GenBank/DDBJ databases">
        <title>Draft genome of Mucuna pruriens seed.</title>
        <authorList>
            <person name="Nnadi N.E."/>
            <person name="Vos R."/>
            <person name="Hasami M.H."/>
            <person name="Devisetty U.K."/>
            <person name="Aguiy J.C."/>
        </authorList>
    </citation>
    <scope>NUCLEOTIDE SEQUENCE [LARGE SCALE GENOMIC DNA]</scope>
    <source>
        <strain evidence="1">JCA_2017</strain>
    </source>
</reference>
<organism evidence="1 2">
    <name type="scientific">Mucuna pruriens</name>
    <name type="common">Velvet bean</name>
    <name type="synonym">Dolichos pruriens</name>
    <dbReference type="NCBI Taxonomy" id="157652"/>
    <lineage>
        <taxon>Eukaryota</taxon>
        <taxon>Viridiplantae</taxon>
        <taxon>Streptophyta</taxon>
        <taxon>Embryophyta</taxon>
        <taxon>Tracheophyta</taxon>
        <taxon>Spermatophyta</taxon>
        <taxon>Magnoliopsida</taxon>
        <taxon>eudicotyledons</taxon>
        <taxon>Gunneridae</taxon>
        <taxon>Pentapetalae</taxon>
        <taxon>rosids</taxon>
        <taxon>fabids</taxon>
        <taxon>Fabales</taxon>
        <taxon>Fabaceae</taxon>
        <taxon>Papilionoideae</taxon>
        <taxon>50 kb inversion clade</taxon>
        <taxon>NPAAA clade</taxon>
        <taxon>indigoferoid/millettioid clade</taxon>
        <taxon>Phaseoleae</taxon>
        <taxon>Mucuna</taxon>
    </lineage>
</organism>
<protein>
    <submittedName>
        <fullName evidence="1">Uncharacterized protein</fullName>
    </submittedName>
</protein>
<evidence type="ECO:0000313" key="2">
    <source>
        <dbReference type="Proteomes" id="UP000257109"/>
    </source>
</evidence>
<keyword evidence="2" id="KW-1185">Reference proteome</keyword>
<evidence type="ECO:0000313" key="1">
    <source>
        <dbReference type="EMBL" id="RDX86170.1"/>
    </source>
</evidence>
<sequence>MLNIPPLTQCQLSPFQDEWCEFHKTRGHSTKEYKLSKSQFEKCLVETVTKRKDDLGIVGGVSPEPRAGLPSSRIYCNNSWRRFNDGNVIDSTRK</sequence>
<dbReference type="OrthoDB" id="1740536at2759"/>
<dbReference type="AlphaFoldDB" id="A0A371G6H3"/>
<gene>
    <name evidence="1" type="ORF">CR513_32539</name>
</gene>
<dbReference type="EMBL" id="QJKJ01006591">
    <property type="protein sequence ID" value="RDX86170.1"/>
    <property type="molecule type" value="Genomic_DNA"/>
</dbReference>
<comment type="caution">
    <text evidence="1">The sequence shown here is derived from an EMBL/GenBank/DDBJ whole genome shotgun (WGS) entry which is preliminary data.</text>
</comment>
<feature type="non-terminal residue" evidence="1">
    <location>
        <position position="94"/>
    </location>
</feature>
<accession>A0A371G6H3</accession>
<dbReference type="Proteomes" id="UP000257109">
    <property type="component" value="Unassembled WGS sequence"/>
</dbReference>
<feature type="non-terminal residue" evidence="1">
    <location>
        <position position="1"/>
    </location>
</feature>
<proteinExistence type="predicted"/>